<feature type="domain" description="E3 ubiquitin-protein ligase CHFR cysteine rich" evidence="7">
    <location>
        <begin position="252"/>
        <end position="393"/>
    </location>
</feature>
<dbReference type="GO" id="GO:0016567">
    <property type="term" value="P:protein ubiquitination"/>
    <property type="evidence" value="ECO:0007669"/>
    <property type="project" value="TreeGrafter"/>
</dbReference>
<evidence type="ECO:0000259" key="7">
    <source>
        <dbReference type="Pfam" id="PF17979"/>
    </source>
</evidence>
<feature type="compositionally biased region" description="Low complexity" evidence="6">
    <location>
        <begin position="19"/>
        <end position="36"/>
    </location>
</feature>
<evidence type="ECO:0000256" key="5">
    <source>
        <dbReference type="ARBA" id="ARBA00023306"/>
    </source>
</evidence>
<dbReference type="InterPro" id="IPR052256">
    <property type="entry name" value="E3_ubiquitin-ligase_CHFR"/>
</dbReference>
<feature type="region of interest" description="Disordered" evidence="6">
    <location>
        <begin position="60"/>
        <end position="79"/>
    </location>
</feature>
<evidence type="ECO:0000256" key="2">
    <source>
        <dbReference type="ARBA" id="ARBA00022679"/>
    </source>
</evidence>
<dbReference type="GO" id="GO:0006511">
    <property type="term" value="P:ubiquitin-dependent protein catabolic process"/>
    <property type="evidence" value="ECO:0007669"/>
    <property type="project" value="TreeGrafter"/>
</dbReference>
<name>A0A8H5B205_9AGAR</name>
<feature type="region of interest" description="Disordered" evidence="6">
    <location>
        <begin position="484"/>
        <end position="510"/>
    </location>
</feature>
<protein>
    <recommendedName>
        <fullName evidence="7">E3 ubiquitin-protein ligase CHFR cysteine rich domain-containing protein</fullName>
    </recommendedName>
</protein>
<dbReference type="PANTHER" id="PTHR16079:SF4">
    <property type="entry name" value="E3 UBIQUITIN-PROTEIN LIGASE CHFR"/>
    <property type="match status" value="1"/>
</dbReference>
<comment type="caution">
    <text evidence="8">The sequence shown here is derived from an EMBL/GenBank/DDBJ whole genome shotgun (WGS) entry which is preliminary data.</text>
</comment>
<dbReference type="GO" id="GO:0005634">
    <property type="term" value="C:nucleus"/>
    <property type="evidence" value="ECO:0007669"/>
    <property type="project" value="UniProtKB-SubCell"/>
</dbReference>
<keyword evidence="9" id="KW-1185">Reference proteome</keyword>
<dbReference type="InterPro" id="IPR040909">
    <property type="entry name" value="CHFR_Znf-CRD"/>
</dbReference>
<dbReference type="Proteomes" id="UP000567179">
    <property type="component" value="Unassembled WGS sequence"/>
</dbReference>
<proteinExistence type="predicted"/>
<evidence type="ECO:0000256" key="6">
    <source>
        <dbReference type="SAM" id="MobiDB-lite"/>
    </source>
</evidence>
<comment type="subcellular location">
    <subcellularLocation>
        <location evidence="1">Nucleus</location>
    </subcellularLocation>
</comment>
<organism evidence="8 9">
    <name type="scientific">Psilocybe cf. subviscida</name>
    <dbReference type="NCBI Taxonomy" id="2480587"/>
    <lineage>
        <taxon>Eukaryota</taxon>
        <taxon>Fungi</taxon>
        <taxon>Dikarya</taxon>
        <taxon>Basidiomycota</taxon>
        <taxon>Agaricomycotina</taxon>
        <taxon>Agaricomycetes</taxon>
        <taxon>Agaricomycetidae</taxon>
        <taxon>Agaricales</taxon>
        <taxon>Agaricineae</taxon>
        <taxon>Strophariaceae</taxon>
        <taxon>Psilocybe</taxon>
    </lineage>
</organism>
<evidence type="ECO:0000313" key="9">
    <source>
        <dbReference type="Proteomes" id="UP000567179"/>
    </source>
</evidence>
<dbReference type="PANTHER" id="PTHR16079">
    <property type="entry name" value="UBIQUITIN LIGASE PROTEIN CHFR"/>
    <property type="match status" value="1"/>
</dbReference>
<keyword evidence="3" id="KW-0833">Ubl conjugation pathway</keyword>
<keyword evidence="4" id="KW-0539">Nucleus</keyword>
<feature type="region of interest" description="Disordered" evidence="6">
    <location>
        <begin position="183"/>
        <end position="204"/>
    </location>
</feature>
<dbReference type="OrthoDB" id="1305878at2759"/>
<sequence>MSQDPLALTGARRSFELNNSHNSTSTTTSPPHAASSLKRRASPTFEYPDETSRKRMREELVDNEREAVPEAVTADSSSSKIVDELNQELQSVVFYGFAFTRSSRPLRQHASQFRFRNGGTNCPACRSVSTVAMPFRALQPLIDTLLKHHPEKARTEREREQADEIYKSGQNIRVSSSATLDQPMCQSELQQIPPPREPSPPPDVNRSTEYYHPCPHCLPNNPYDWRCPQPVADPGSDIDNAWHLDDGPPPGHSECRNCENLLALRAPTTTKCDLCFSLFCGIGVQDRCVAVPFMMQHPHGLSNHLDMIQCADVYGCFNGNTVEVEIMLEYIEAQGMSPRHIYRDIVQHVQKQPRGFDPLIDDEVFGEYQPLTPEESGNVPGERTKACRSCAHSLLIWGLKDWWVRERAKGFLEPALLNRKDCSDGANCLRARQDNDHAKEFNHVFASTPSEIPAAAPALPAPVPPPNAQINPPLIMNAQFANPLPPLPPSPPGNSISFLLNPDEEPHPPERRRVLGIEYHDLLNLNAPEPTQ</sequence>
<keyword evidence="2" id="KW-0808">Transferase</keyword>
<dbReference type="Pfam" id="PF17979">
    <property type="entry name" value="zf-CRD"/>
    <property type="match status" value="1"/>
</dbReference>
<dbReference type="AlphaFoldDB" id="A0A8H5B205"/>
<keyword evidence="5" id="KW-0131">Cell cycle</keyword>
<evidence type="ECO:0000256" key="4">
    <source>
        <dbReference type="ARBA" id="ARBA00023242"/>
    </source>
</evidence>
<evidence type="ECO:0000313" key="8">
    <source>
        <dbReference type="EMBL" id="KAF5315320.1"/>
    </source>
</evidence>
<evidence type="ECO:0000256" key="3">
    <source>
        <dbReference type="ARBA" id="ARBA00022786"/>
    </source>
</evidence>
<evidence type="ECO:0000256" key="1">
    <source>
        <dbReference type="ARBA" id="ARBA00004123"/>
    </source>
</evidence>
<dbReference type="GO" id="GO:0004842">
    <property type="term" value="F:ubiquitin-protein transferase activity"/>
    <property type="evidence" value="ECO:0007669"/>
    <property type="project" value="TreeGrafter"/>
</dbReference>
<reference evidence="8 9" key="1">
    <citation type="journal article" date="2020" name="ISME J.">
        <title>Uncovering the hidden diversity of litter-decomposition mechanisms in mushroom-forming fungi.</title>
        <authorList>
            <person name="Floudas D."/>
            <person name="Bentzer J."/>
            <person name="Ahren D."/>
            <person name="Johansson T."/>
            <person name="Persson P."/>
            <person name="Tunlid A."/>
        </authorList>
    </citation>
    <scope>NUCLEOTIDE SEQUENCE [LARGE SCALE GENOMIC DNA]</scope>
    <source>
        <strain evidence="8 9">CBS 101986</strain>
    </source>
</reference>
<gene>
    <name evidence="8" type="ORF">D9619_006990</name>
</gene>
<accession>A0A8H5B205</accession>
<feature type="region of interest" description="Disordered" evidence="6">
    <location>
        <begin position="1"/>
        <end position="55"/>
    </location>
</feature>
<feature type="compositionally biased region" description="Pro residues" evidence="6">
    <location>
        <begin position="192"/>
        <end position="203"/>
    </location>
</feature>
<dbReference type="EMBL" id="JAACJJ010000043">
    <property type="protein sequence ID" value="KAF5315320.1"/>
    <property type="molecule type" value="Genomic_DNA"/>
</dbReference>